<accession>C5FCQ6</accession>
<dbReference type="STRING" id="554155.C5FCQ6"/>
<gene>
    <name evidence="4" type="ORF">MCYG_00478</name>
</gene>
<dbReference type="InterPro" id="IPR052479">
    <property type="entry name" value="GPI-anchor_Adhesion_Reg"/>
</dbReference>
<dbReference type="EMBL" id="DS995701">
    <property type="protein sequence ID" value="EEQ27590.1"/>
    <property type="molecule type" value="Genomic_DNA"/>
</dbReference>
<keyword evidence="1 2" id="KW-0732">Signal</keyword>
<dbReference type="PANTHER" id="PTHR35185">
    <property type="entry name" value="SERINE/THREONINE-RICH PROTEIN ADG2-RELATED"/>
    <property type="match status" value="1"/>
</dbReference>
<keyword evidence="5" id="KW-1185">Reference proteome</keyword>
<evidence type="ECO:0000256" key="2">
    <source>
        <dbReference type="SAM" id="SignalP"/>
    </source>
</evidence>
<dbReference type="GeneID" id="9225595"/>
<dbReference type="AlphaFoldDB" id="C5FCQ6"/>
<dbReference type="VEuPathDB" id="FungiDB:MCYG_00478"/>
<evidence type="ECO:0000259" key="3">
    <source>
        <dbReference type="Pfam" id="PF10342"/>
    </source>
</evidence>
<sequence length="218" mass="23148">MAFKLCAAILALAMSVAAIHISYPGKGLVLDLSLHNDIKWTSTQTDPQRFSIELVNMAVNPPVIVEIADDVEVSKGSLLISPVVKITPGQSYQYHFISKDPKNHDILAQSPPFTVKKPEVVKPNNTPVATIPSKAAATAKDGESPKLPANITASITSYPSTNMATSTRLPTTPGATSSKYIMSIPTINPVRNTGVPLGGLTPVACLTLALLGFFWNTV</sequence>
<dbReference type="PANTHER" id="PTHR35185:SF1">
    <property type="entry name" value="UPF0619 GPI-ANCHORED MEMBRANE PROTEIN C1322.10"/>
    <property type="match status" value="1"/>
</dbReference>
<feature type="chain" id="PRO_5002950104" description="Yeast cell wall synthesis Kre9/Knh1-like N-terminal domain-containing protein" evidence="2">
    <location>
        <begin position="19"/>
        <end position="218"/>
    </location>
</feature>
<evidence type="ECO:0000313" key="5">
    <source>
        <dbReference type="Proteomes" id="UP000002035"/>
    </source>
</evidence>
<dbReference type="RefSeq" id="XP_002850374.1">
    <property type="nucleotide sequence ID" value="XM_002850328.1"/>
</dbReference>
<reference evidence="5" key="1">
    <citation type="journal article" date="2012" name="MBio">
        <title>Comparative genome analysis of Trichophyton rubrum and related dermatophytes reveals candidate genes involved in infection.</title>
        <authorList>
            <person name="Martinez D.A."/>
            <person name="Oliver B.G."/>
            <person name="Graeser Y."/>
            <person name="Goldberg J.M."/>
            <person name="Li W."/>
            <person name="Martinez-Rossi N.M."/>
            <person name="Monod M."/>
            <person name="Shelest E."/>
            <person name="Barton R.C."/>
            <person name="Birch E."/>
            <person name="Brakhage A.A."/>
            <person name="Chen Z."/>
            <person name="Gurr S.J."/>
            <person name="Heiman D."/>
            <person name="Heitman J."/>
            <person name="Kosti I."/>
            <person name="Rossi A."/>
            <person name="Saif S."/>
            <person name="Samalova M."/>
            <person name="Saunders C.W."/>
            <person name="Shea T."/>
            <person name="Summerbell R.C."/>
            <person name="Xu J."/>
            <person name="Young S."/>
            <person name="Zeng Q."/>
            <person name="Birren B.W."/>
            <person name="Cuomo C.A."/>
            <person name="White T.C."/>
        </authorList>
    </citation>
    <scope>NUCLEOTIDE SEQUENCE [LARGE SCALE GENOMIC DNA]</scope>
    <source>
        <strain evidence="5">ATCC MYA-4605 / CBS 113480</strain>
    </source>
</reference>
<evidence type="ECO:0000313" key="4">
    <source>
        <dbReference type="EMBL" id="EEQ27590.1"/>
    </source>
</evidence>
<dbReference type="HOGENOM" id="CLU_110379_0_0_1"/>
<dbReference type="OrthoDB" id="5316007at2759"/>
<organism evidence="4 5">
    <name type="scientific">Arthroderma otae (strain ATCC MYA-4605 / CBS 113480)</name>
    <name type="common">Microsporum canis</name>
    <dbReference type="NCBI Taxonomy" id="554155"/>
    <lineage>
        <taxon>Eukaryota</taxon>
        <taxon>Fungi</taxon>
        <taxon>Dikarya</taxon>
        <taxon>Ascomycota</taxon>
        <taxon>Pezizomycotina</taxon>
        <taxon>Eurotiomycetes</taxon>
        <taxon>Eurotiomycetidae</taxon>
        <taxon>Onygenales</taxon>
        <taxon>Arthrodermataceae</taxon>
        <taxon>Microsporum</taxon>
    </lineage>
</organism>
<dbReference type="InterPro" id="IPR018466">
    <property type="entry name" value="Kre9/Knh1-like_N"/>
</dbReference>
<dbReference type="OMA" id="SFDIYLV"/>
<proteinExistence type="predicted"/>
<feature type="domain" description="Yeast cell wall synthesis Kre9/Knh1-like N-terminal" evidence="3">
    <location>
        <begin position="24"/>
        <end position="115"/>
    </location>
</feature>
<evidence type="ECO:0000256" key="1">
    <source>
        <dbReference type="ARBA" id="ARBA00022729"/>
    </source>
</evidence>
<feature type="signal peptide" evidence="2">
    <location>
        <begin position="1"/>
        <end position="18"/>
    </location>
</feature>
<name>C5FCQ6_ARTOC</name>
<dbReference type="Proteomes" id="UP000002035">
    <property type="component" value="Unassembled WGS sequence"/>
</dbReference>
<protein>
    <recommendedName>
        <fullName evidence="3">Yeast cell wall synthesis Kre9/Knh1-like N-terminal domain-containing protein</fullName>
    </recommendedName>
</protein>
<dbReference type="eggNOG" id="ENOG502S7YR">
    <property type="taxonomic scope" value="Eukaryota"/>
</dbReference>
<dbReference type="Pfam" id="PF10342">
    <property type="entry name" value="Kre9_KNH"/>
    <property type="match status" value="1"/>
</dbReference>